<evidence type="ECO:0000259" key="9">
    <source>
        <dbReference type="SMART" id="SM00887"/>
    </source>
</evidence>
<proteinExistence type="predicted"/>
<evidence type="ECO:0000313" key="11">
    <source>
        <dbReference type="Proteomes" id="UP000321039"/>
    </source>
</evidence>
<reference evidence="10 11" key="1">
    <citation type="submission" date="2019-08" db="EMBL/GenBank/DDBJ databases">
        <title>Parahaliea maris sp. nov., isolated from the surface seawater.</title>
        <authorList>
            <person name="Liu Y."/>
        </authorList>
    </citation>
    <scope>NUCLEOTIDE SEQUENCE [LARGE SCALE GENOMIC DNA]</scope>
    <source>
        <strain evidence="10 11">HSLHS9</strain>
    </source>
</reference>
<accession>A0A5C9A6B1</accession>
<name>A0A5C9A6B1_9GAMM</name>
<dbReference type="PANTHER" id="PTHR35038:SF6">
    <property type="entry name" value="SURFACE LOCALIZED DECAHEME CYTOCHROME C LIPOPROTEIN"/>
    <property type="match status" value="1"/>
</dbReference>
<dbReference type="GO" id="GO:0016491">
    <property type="term" value="F:oxidoreductase activity"/>
    <property type="evidence" value="ECO:0007669"/>
    <property type="project" value="TreeGrafter"/>
</dbReference>
<dbReference type="Proteomes" id="UP000321039">
    <property type="component" value="Unassembled WGS sequence"/>
</dbReference>
<evidence type="ECO:0000256" key="3">
    <source>
        <dbReference type="ARBA" id="ARBA00022723"/>
    </source>
</evidence>
<dbReference type="InterPro" id="IPR019020">
    <property type="entry name" value="Cyt-c552/DMSO_Rdtase_haem-bd"/>
</dbReference>
<feature type="signal peptide" evidence="8">
    <location>
        <begin position="1"/>
        <end position="32"/>
    </location>
</feature>
<dbReference type="InterPro" id="IPR005126">
    <property type="entry name" value="NapC/NirT_cyt_c_N"/>
</dbReference>
<dbReference type="RefSeq" id="WP_148067500.1">
    <property type="nucleotide sequence ID" value="NZ_VRZA01000002.1"/>
</dbReference>
<dbReference type="InterPro" id="IPR010177">
    <property type="entry name" value="Paired_CXXCH_1"/>
</dbReference>
<evidence type="ECO:0000256" key="5">
    <source>
        <dbReference type="ARBA" id="ARBA00022982"/>
    </source>
</evidence>
<dbReference type="EMBL" id="VRZA01000002">
    <property type="protein sequence ID" value="TXS95589.1"/>
    <property type="molecule type" value="Genomic_DNA"/>
</dbReference>
<dbReference type="Gene3D" id="2.60.40.1190">
    <property type="match status" value="1"/>
</dbReference>
<evidence type="ECO:0000256" key="2">
    <source>
        <dbReference type="ARBA" id="ARBA00022617"/>
    </source>
</evidence>
<keyword evidence="1" id="KW-0813">Transport</keyword>
<feature type="chain" id="PRO_5022773999" description="Cytochrome c-552/DMSO reductase-like haem-binding domain-containing protein" evidence="8">
    <location>
        <begin position="33"/>
        <end position="530"/>
    </location>
</feature>
<evidence type="ECO:0000256" key="6">
    <source>
        <dbReference type="ARBA" id="ARBA00023004"/>
    </source>
</evidence>
<dbReference type="AlphaFoldDB" id="A0A5C9A6B1"/>
<sequence length="530" mass="56497">MGQTPSVAISPATWWRLPLLALLLLLAAQAPAQSADGFSAGGSQQCLGCHDFGPDSPVHPMLESPHGQADNPDTPMANRGCESCHGPSAGHAGAPTQVAPGISFGPRWTAAKNSQDGQCLACHQDKPVGHWDSAPHNQADITCVTCHDIHQMPDKVLASSSQTEVCTVCHKVQRDGVHGLASHRDNNPACTSCHSPHDAQPVVATALETRSEGCRTCHDLTAMANEPTVSDKARSYHKVMVREDRSCLDCHQGIAHGPADAVPPMVPTAVASKEVNLFFPGQSDSEWLLGIHPGSQPLRHGASCQQCHRGDEARMGSDLAGDFRPATRAVQVSVGRSGNTLEVQLAWAGPPDDADIALLWGDSQTPTIQRAGCFAACHSDMPGMSRDRGQDTGKYLLASRAQQQAIGRPALLKDAGELRALQDAGQYGELWRVKLQGEASGRIESAVLLSQPVWHEASTLTGSANYRDGRWQVVLRRPMAGSEGQRALLENDTYTFGIALHGSDNPGGKHWVSLPQTLGFQGDDTDFKAE</sequence>
<dbReference type="GO" id="GO:0020037">
    <property type="term" value="F:heme binding"/>
    <property type="evidence" value="ECO:0007669"/>
    <property type="project" value="InterPro"/>
</dbReference>
<evidence type="ECO:0000256" key="1">
    <source>
        <dbReference type="ARBA" id="ARBA00022448"/>
    </source>
</evidence>
<comment type="caution">
    <text evidence="10">The sequence shown here is derived from an EMBL/GenBank/DDBJ whole genome shotgun (WGS) entry which is preliminary data.</text>
</comment>
<keyword evidence="3" id="KW-0479">Metal-binding</keyword>
<keyword evidence="5" id="KW-0249">Electron transport</keyword>
<organism evidence="10 11">
    <name type="scientific">Parahaliea maris</name>
    <dbReference type="NCBI Taxonomy" id="2716870"/>
    <lineage>
        <taxon>Bacteria</taxon>
        <taxon>Pseudomonadati</taxon>
        <taxon>Pseudomonadota</taxon>
        <taxon>Gammaproteobacteria</taxon>
        <taxon>Cellvibrionales</taxon>
        <taxon>Halieaceae</taxon>
        <taxon>Parahaliea</taxon>
    </lineage>
</organism>
<dbReference type="SMART" id="SM00887">
    <property type="entry name" value="EB_dh"/>
    <property type="match status" value="1"/>
</dbReference>
<dbReference type="Pfam" id="PF03264">
    <property type="entry name" value="Cytochrom_NNT"/>
    <property type="match status" value="1"/>
</dbReference>
<feature type="region of interest" description="Disordered" evidence="7">
    <location>
        <begin position="57"/>
        <end position="95"/>
    </location>
</feature>
<keyword evidence="11" id="KW-1185">Reference proteome</keyword>
<dbReference type="Pfam" id="PF09699">
    <property type="entry name" value="Paired_CXXCH_1"/>
    <property type="match status" value="1"/>
</dbReference>
<keyword evidence="2" id="KW-0349">Heme</keyword>
<feature type="domain" description="Cytochrome c-552/DMSO reductase-like haem-binding" evidence="9">
    <location>
        <begin position="264"/>
        <end position="513"/>
    </location>
</feature>
<protein>
    <recommendedName>
        <fullName evidence="9">Cytochrome c-552/DMSO reductase-like haem-binding domain-containing protein</fullName>
    </recommendedName>
</protein>
<dbReference type="PANTHER" id="PTHR35038">
    <property type="entry name" value="DISSIMILATORY SULFITE REDUCTASE SIRA"/>
    <property type="match status" value="1"/>
</dbReference>
<dbReference type="Gene3D" id="1.10.1130.10">
    <property type="entry name" value="Flavocytochrome C3, Chain A"/>
    <property type="match status" value="2"/>
</dbReference>
<dbReference type="GO" id="GO:0046872">
    <property type="term" value="F:metal ion binding"/>
    <property type="evidence" value="ECO:0007669"/>
    <property type="project" value="UniProtKB-KW"/>
</dbReference>
<gene>
    <name evidence="10" type="ORF">FV139_06830</name>
</gene>
<evidence type="ECO:0000256" key="4">
    <source>
        <dbReference type="ARBA" id="ARBA00022729"/>
    </source>
</evidence>
<keyword evidence="6" id="KW-0408">Iron</keyword>
<keyword evidence="4 8" id="KW-0732">Signal</keyword>
<evidence type="ECO:0000256" key="7">
    <source>
        <dbReference type="SAM" id="MobiDB-lite"/>
    </source>
</evidence>
<dbReference type="InterPro" id="IPR036280">
    <property type="entry name" value="Multihaem_cyt_sf"/>
</dbReference>
<dbReference type="SUPFAM" id="SSF48695">
    <property type="entry name" value="Multiheme cytochromes"/>
    <property type="match status" value="1"/>
</dbReference>
<evidence type="ECO:0000313" key="10">
    <source>
        <dbReference type="EMBL" id="TXS95589.1"/>
    </source>
</evidence>
<evidence type="ECO:0000256" key="8">
    <source>
        <dbReference type="SAM" id="SignalP"/>
    </source>
</evidence>
<dbReference type="InterPro" id="IPR051829">
    <property type="entry name" value="Multiheme_Cytochr_ET"/>
</dbReference>